<sequence>MKRLIFNVIILIIMITIPSLPYKKQYDPCLFDEDKINLEVEYDESSDTLVIAKGSGYIKRYASINNLNNIDVSKIKIVGKTPYKEISNYRIRKSEKRRFFIKGEFAKGNKTPEILTLKVSDWAPLDSDVKLFETIMWHKYNLSLWFTYFGFIIIIHSIYILCKPIFKGSDS</sequence>
<protein>
    <recommendedName>
        <fullName evidence="4">Transmembrane protein</fullName>
    </recommendedName>
</protein>
<keyword evidence="1" id="KW-1133">Transmembrane helix</keyword>
<organism evidence="2 3">
    <name type="scientific">Clostridium baratii str. Sullivan</name>
    <dbReference type="NCBI Taxonomy" id="1415775"/>
    <lineage>
        <taxon>Bacteria</taxon>
        <taxon>Bacillati</taxon>
        <taxon>Bacillota</taxon>
        <taxon>Clostridia</taxon>
        <taxon>Eubacteriales</taxon>
        <taxon>Clostridiaceae</taxon>
        <taxon>Clostridium</taxon>
    </lineage>
</organism>
<dbReference type="Proteomes" id="UP000030635">
    <property type="component" value="Chromosome"/>
</dbReference>
<dbReference type="KEGG" id="cbv:U729_374"/>
<proteinExistence type="predicted"/>
<evidence type="ECO:0000256" key="1">
    <source>
        <dbReference type="SAM" id="Phobius"/>
    </source>
</evidence>
<feature type="transmembrane region" description="Helical" evidence="1">
    <location>
        <begin position="5"/>
        <end position="22"/>
    </location>
</feature>
<evidence type="ECO:0008006" key="4">
    <source>
        <dbReference type="Google" id="ProtNLM"/>
    </source>
</evidence>
<dbReference type="AlphaFoldDB" id="A0A0A7FYS0"/>
<name>A0A0A7FYS0_9CLOT</name>
<keyword evidence="3" id="KW-1185">Reference proteome</keyword>
<accession>A0A0A7FYS0</accession>
<dbReference type="STRING" id="1561.NPD11_2630"/>
<dbReference type="RefSeq" id="WP_039311225.1">
    <property type="nucleotide sequence ID" value="NZ_CP006905.1"/>
</dbReference>
<dbReference type="eggNOG" id="ENOG50325GV">
    <property type="taxonomic scope" value="Bacteria"/>
</dbReference>
<dbReference type="EMBL" id="CP006905">
    <property type="protein sequence ID" value="AIY83986.1"/>
    <property type="molecule type" value="Genomic_DNA"/>
</dbReference>
<evidence type="ECO:0000313" key="3">
    <source>
        <dbReference type="Proteomes" id="UP000030635"/>
    </source>
</evidence>
<dbReference type="OrthoDB" id="1910370at2"/>
<dbReference type="HOGENOM" id="CLU_1560242_0_0_9"/>
<feature type="transmembrane region" description="Helical" evidence="1">
    <location>
        <begin position="142"/>
        <end position="162"/>
    </location>
</feature>
<evidence type="ECO:0000313" key="2">
    <source>
        <dbReference type="EMBL" id="AIY83986.1"/>
    </source>
</evidence>
<keyword evidence="1" id="KW-0472">Membrane</keyword>
<keyword evidence="1" id="KW-0812">Transmembrane</keyword>
<gene>
    <name evidence="2" type="ORF">U729_374</name>
</gene>
<reference evidence="2 3" key="1">
    <citation type="journal article" date="2015" name="Infect. Genet. Evol.">
        <title>Genomic sequences of six botulinum neurotoxin-producing strains representing three clostridial species illustrate the mobility and diversity of botulinum neurotoxin genes.</title>
        <authorList>
            <person name="Smith T.J."/>
            <person name="Hill K.K."/>
            <person name="Xie G."/>
            <person name="Foley B.T."/>
            <person name="Williamson C.H."/>
            <person name="Foster J.T."/>
            <person name="Johnson S.L."/>
            <person name="Chertkov O."/>
            <person name="Teshima H."/>
            <person name="Gibbons H.S."/>
            <person name="Johnsky L.A."/>
            <person name="Karavis M.A."/>
            <person name="Smith L.A."/>
        </authorList>
    </citation>
    <scope>NUCLEOTIDE SEQUENCE [LARGE SCALE GENOMIC DNA]</scope>
    <source>
        <strain evidence="2">Sullivan</strain>
    </source>
</reference>